<keyword evidence="2" id="KW-0217">Developmental protein</keyword>
<keyword evidence="6" id="KW-0539">Nucleus</keyword>
<dbReference type="CDD" id="cd00167">
    <property type="entry name" value="SANT"/>
    <property type="match status" value="2"/>
</dbReference>
<feature type="domain" description="SANT" evidence="9">
    <location>
        <begin position="137"/>
        <end position="185"/>
    </location>
</feature>
<dbReference type="GO" id="GO:0003677">
    <property type="term" value="F:DNA binding"/>
    <property type="evidence" value="ECO:0007669"/>
    <property type="project" value="UniProtKB-KW"/>
</dbReference>
<evidence type="ECO:0000256" key="7">
    <source>
        <dbReference type="SAM" id="MobiDB-lite"/>
    </source>
</evidence>
<dbReference type="GO" id="GO:0048262">
    <property type="term" value="P:determination of dorsal/ventral asymmetry"/>
    <property type="evidence" value="ECO:0007669"/>
    <property type="project" value="UniProtKB-ARBA"/>
</dbReference>
<dbReference type="Gene3D" id="1.10.10.60">
    <property type="entry name" value="Homeodomain-like"/>
    <property type="match status" value="2"/>
</dbReference>
<comment type="caution">
    <text evidence="11">The sequence shown here is derived from an EMBL/GenBank/DDBJ whole genome shotgun (WGS) entry which is preliminary data.</text>
</comment>
<dbReference type="PROSITE" id="PS51294">
    <property type="entry name" value="HTH_MYB"/>
    <property type="match status" value="1"/>
</dbReference>
<dbReference type="EMBL" id="CACTIH010001917">
    <property type="protein sequence ID" value="CAA2968625.1"/>
    <property type="molecule type" value="Genomic_DNA"/>
</dbReference>
<dbReference type="Gramene" id="OE9A082677T1">
    <property type="protein sequence ID" value="OE9A082677C1"/>
    <property type="gene ID" value="OE9A082677"/>
</dbReference>
<dbReference type="FunFam" id="1.10.10.60:FF:000009">
    <property type="entry name" value="transcription factor MYB1R1"/>
    <property type="match status" value="1"/>
</dbReference>
<keyword evidence="3" id="KW-0805">Transcription regulation</keyword>
<evidence type="ECO:0000256" key="1">
    <source>
        <dbReference type="ARBA" id="ARBA00004123"/>
    </source>
</evidence>
<dbReference type="PANTHER" id="PTHR44042">
    <property type="entry name" value="DUPLICATED HOMEODOMAIN-LIKE SUPERFAMILY PROTEIN-RELATED"/>
    <property type="match status" value="1"/>
</dbReference>
<dbReference type="InterPro" id="IPR017930">
    <property type="entry name" value="Myb_dom"/>
</dbReference>
<proteinExistence type="predicted"/>
<dbReference type="PANTHER" id="PTHR44042:SF41">
    <property type="entry name" value="DUPLICATED HOMEODOMAIN-LIKE SUPERFAMILY PROTEIN-RELATED"/>
    <property type="match status" value="1"/>
</dbReference>
<dbReference type="FunFam" id="1.10.10.60:FF:000154">
    <property type="entry name" value="Transcription factor SRM1"/>
    <property type="match status" value="1"/>
</dbReference>
<dbReference type="PROSITE" id="PS50090">
    <property type="entry name" value="MYB_LIKE"/>
    <property type="match status" value="1"/>
</dbReference>
<evidence type="ECO:0000259" key="10">
    <source>
        <dbReference type="PROSITE" id="PS51294"/>
    </source>
</evidence>
<dbReference type="Pfam" id="PF00249">
    <property type="entry name" value="Myb_DNA-binding"/>
    <property type="match status" value="2"/>
</dbReference>
<evidence type="ECO:0000313" key="12">
    <source>
        <dbReference type="Proteomes" id="UP000594638"/>
    </source>
</evidence>
<dbReference type="Proteomes" id="UP000594638">
    <property type="component" value="Unassembled WGS sequence"/>
</dbReference>
<evidence type="ECO:0000259" key="9">
    <source>
        <dbReference type="PROSITE" id="PS51293"/>
    </source>
</evidence>
<dbReference type="GO" id="GO:0009908">
    <property type="term" value="P:flower development"/>
    <property type="evidence" value="ECO:0007669"/>
    <property type="project" value="UniProtKB-ARBA"/>
</dbReference>
<comment type="subcellular location">
    <subcellularLocation>
        <location evidence="1">Nucleus</location>
    </subcellularLocation>
</comment>
<dbReference type="InterPro" id="IPR009057">
    <property type="entry name" value="Homeodomain-like_sf"/>
</dbReference>
<evidence type="ECO:0000256" key="3">
    <source>
        <dbReference type="ARBA" id="ARBA00023015"/>
    </source>
</evidence>
<dbReference type="InterPro" id="IPR017884">
    <property type="entry name" value="SANT_dom"/>
</dbReference>
<dbReference type="PROSITE" id="PS51293">
    <property type="entry name" value="SANT"/>
    <property type="match status" value="1"/>
</dbReference>
<evidence type="ECO:0000256" key="6">
    <source>
        <dbReference type="ARBA" id="ARBA00023242"/>
    </source>
</evidence>
<sequence length="311" mass="35001">MRWGMEILSPSSYFSNSNWLLEESRSTKWTPAENKAFENALALHDKDTPDRWQKVAEMVPGKTVWDVFRQYKVLEDDVSSIEAGLIPIPGYSTTSPFTLEWGSGCGFDGFDYAYVSGGKRSSSTRPNEQERKKGVPWTEEEHKLFLMGLKKYGKGDWRNISRNFVITRTPTQVASHAQKYFIRQLSGGKDKRRASIHDITTVNLNENQNLSSENKKPPSPEQSTILPQQSNSAAMQKLPFHWNQSPNVAVMHGFQAGGGGLGNMFSPSNGMNSYGHKMQAQHLQRGGMHESLLGSQNTMFQIQPGHYFPHA</sequence>
<evidence type="ECO:0000256" key="4">
    <source>
        <dbReference type="ARBA" id="ARBA00023125"/>
    </source>
</evidence>
<protein>
    <submittedName>
        <fullName evidence="11">Transcription factor DIVARICATA-like</fullName>
    </submittedName>
</protein>
<accession>A0A8S0QNV4</accession>
<dbReference type="InterPro" id="IPR001005">
    <property type="entry name" value="SANT/Myb"/>
</dbReference>
<dbReference type="SUPFAM" id="SSF46689">
    <property type="entry name" value="Homeodomain-like"/>
    <property type="match status" value="2"/>
</dbReference>
<evidence type="ECO:0000256" key="2">
    <source>
        <dbReference type="ARBA" id="ARBA00022473"/>
    </source>
</evidence>
<dbReference type="AlphaFoldDB" id="A0A8S0QNV4"/>
<feature type="domain" description="Myb-like" evidence="8">
    <location>
        <begin position="129"/>
        <end position="181"/>
    </location>
</feature>
<evidence type="ECO:0000259" key="8">
    <source>
        <dbReference type="PROSITE" id="PS50090"/>
    </source>
</evidence>
<keyword evidence="5" id="KW-0804">Transcription</keyword>
<feature type="region of interest" description="Disordered" evidence="7">
    <location>
        <begin position="205"/>
        <end position="226"/>
    </location>
</feature>
<keyword evidence="4" id="KW-0238">DNA-binding</keyword>
<evidence type="ECO:0000313" key="11">
    <source>
        <dbReference type="EMBL" id="CAA2968625.1"/>
    </source>
</evidence>
<dbReference type="GO" id="GO:0005634">
    <property type="term" value="C:nucleus"/>
    <property type="evidence" value="ECO:0007669"/>
    <property type="project" value="UniProtKB-SubCell"/>
</dbReference>
<dbReference type="InterPro" id="IPR006447">
    <property type="entry name" value="Myb_dom_plants"/>
</dbReference>
<gene>
    <name evidence="11" type="ORF">OLEA9_A082677</name>
</gene>
<reference evidence="11 12" key="1">
    <citation type="submission" date="2019-12" db="EMBL/GenBank/DDBJ databases">
        <authorList>
            <person name="Alioto T."/>
            <person name="Alioto T."/>
            <person name="Gomez Garrido J."/>
        </authorList>
    </citation>
    <scope>NUCLEOTIDE SEQUENCE [LARGE SCALE GENOMIC DNA]</scope>
</reference>
<keyword evidence="12" id="KW-1185">Reference proteome</keyword>
<dbReference type="NCBIfam" id="TIGR01557">
    <property type="entry name" value="myb_SHAQKYF"/>
    <property type="match status" value="1"/>
</dbReference>
<name>A0A8S0QNV4_OLEEU</name>
<evidence type="ECO:0000256" key="5">
    <source>
        <dbReference type="ARBA" id="ARBA00023163"/>
    </source>
</evidence>
<feature type="domain" description="HTH myb-type" evidence="10">
    <location>
        <begin position="129"/>
        <end position="185"/>
    </location>
</feature>
<dbReference type="OrthoDB" id="118550at2759"/>
<organism evidence="11 12">
    <name type="scientific">Olea europaea subsp. europaea</name>
    <dbReference type="NCBI Taxonomy" id="158383"/>
    <lineage>
        <taxon>Eukaryota</taxon>
        <taxon>Viridiplantae</taxon>
        <taxon>Streptophyta</taxon>
        <taxon>Embryophyta</taxon>
        <taxon>Tracheophyta</taxon>
        <taxon>Spermatophyta</taxon>
        <taxon>Magnoliopsida</taxon>
        <taxon>eudicotyledons</taxon>
        <taxon>Gunneridae</taxon>
        <taxon>Pentapetalae</taxon>
        <taxon>asterids</taxon>
        <taxon>lamiids</taxon>
        <taxon>Lamiales</taxon>
        <taxon>Oleaceae</taxon>
        <taxon>Oleeae</taxon>
        <taxon>Olea</taxon>
    </lineage>
</organism>
<dbReference type="SMART" id="SM00717">
    <property type="entry name" value="SANT"/>
    <property type="match status" value="2"/>
</dbReference>